<keyword evidence="5 8" id="KW-1133">Transmembrane helix</keyword>
<evidence type="ECO:0000256" key="1">
    <source>
        <dbReference type="ARBA" id="ARBA00004141"/>
    </source>
</evidence>
<reference evidence="11 13" key="2">
    <citation type="submission" date="2018-12" db="EMBL/GenBank/DDBJ databases">
        <authorList>
            <person name="hu s."/>
            <person name="Xu Y."/>
            <person name="Xu B."/>
            <person name="Li F."/>
        </authorList>
    </citation>
    <scope>NUCLEOTIDE SEQUENCE [LARGE SCALE GENOMIC DNA]</scope>
    <source>
        <strain evidence="11 13">KSW2-17</strain>
    </source>
</reference>
<evidence type="ECO:0000259" key="9">
    <source>
        <dbReference type="Pfam" id="PF18916"/>
    </source>
</evidence>
<reference evidence="10 12" key="1">
    <citation type="submission" date="2018-03" db="EMBL/GenBank/DDBJ databases">
        <title>Genomic Encyclopedia of Archaeal and Bacterial Type Strains, Phase II (KMG-II): from individual species to whole genera.</title>
        <authorList>
            <person name="Goeker M."/>
        </authorList>
    </citation>
    <scope>NUCLEOTIDE SEQUENCE [LARGE SCALE GENOMIC DNA]</scope>
    <source>
        <strain evidence="10 12">DSM 21548</strain>
    </source>
</reference>
<keyword evidence="7" id="KW-0413">Isomerase</keyword>
<organism evidence="10 12">
    <name type="scientific">Labedella gwakjiensis</name>
    <dbReference type="NCBI Taxonomy" id="390269"/>
    <lineage>
        <taxon>Bacteria</taxon>
        <taxon>Bacillati</taxon>
        <taxon>Actinomycetota</taxon>
        <taxon>Actinomycetes</taxon>
        <taxon>Micrococcales</taxon>
        <taxon>Microbacteriaceae</taxon>
        <taxon>Labedella</taxon>
    </lineage>
</organism>
<dbReference type="Pfam" id="PF18916">
    <property type="entry name" value="Lycopene_cyc"/>
    <property type="match status" value="1"/>
</dbReference>
<feature type="transmembrane region" description="Helical" evidence="8">
    <location>
        <begin position="35"/>
        <end position="59"/>
    </location>
</feature>
<dbReference type="RefSeq" id="WP_106563416.1">
    <property type="nucleotide sequence ID" value="NZ_PYAU01000001.1"/>
</dbReference>
<evidence type="ECO:0000313" key="13">
    <source>
        <dbReference type="Proteomes" id="UP000268291"/>
    </source>
</evidence>
<dbReference type="GO" id="GO:0016872">
    <property type="term" value="F:intramolecular lyase activity"/>
    <property type="evidence" value="ECO:0007669"/>
    <property type="project" value="InterPro"/>
</dbReference>
<comment type="pathway">
    <text evidence="2">Carotenoid biosynthesis.</text>
</comment>
<evidence type="ECO:0000256" key="8">
    <source>
        <dbReference type="SAM" id="Phobius"/>
    </source>
</evidence>
<evidence type="ECO:0000256" key="4">
    <source>
        <dbReference type="ARBA" id="ARBA00022746"/>
    </source>
</evidence>
<dbReference type="OrthoDB" id="4411839at2"/>
<dbReference type="Proteomes" id="UP000268291">
    <property type="component" value="Unassembled WGS sequence"/>
</dbReference>
<dbReference type="AlphaFoldDB" id="A0A2P8GWP9"/>
<evidence type="ECO:0000256" key="6">
    <source>
        <dbReference type="ARBA" id="ARBA00023136"/>
    </source>
</evidence>
<dbReference type="NCBIfam" id="TIGR03462">
    <property type="entry name" value="CarR_dom_SF"/>
    <property type="match status" value="1"/>
</dbReference>
<gene>
    <name evidence="10" type="ORF">CLV49_2011</name>
    <name evidence="11" type="ORF">ELQ93_09155</name>
</gene>
<evidence type="ECO:0000256" key="3">
    <source>
        <dbReference type="ARBA" id="ARBA00022692"/>
    </source>
</evidence>
<keyword evidence="3 8" id="KW-0812">Transmembrane</keyword>
<evidence type="ECO:0000313" key="10">
    <source>
        <dbReference type="EMBL" id="PSL38389.1"/>
    </source>
</evidence>
<keyword evidence="6 8" id="KW-0472">Membrane</keyword>
<evidence type="ECO:0000313" key="11">
    <source>
        <dbReference type="EMBL" id="RUQ87083.1"/>
    </source>
</evidence>
<feature type="transmembrane region" description="Helical" evidence="8">
    <location>
        <begin position="6"/>
        <end position="23"/>
    </location>
</feature>
<feature type="domain" description="Lycopene cyclase" evidence="9">
    <location>
        <begin position="2"/>
        <end position="86"/>
    </location>
</feature>
<dbReference type="GO" id="GO:0016117">
    <property type="term" value="P:carotenoid biosynthetic process"/>
    <property type="evidence" value="ECO:0007669"/>
    <property type="project" value="UniProtKB-KW"/>
</dbReference>
<protein>
    <submittedName>
        <fullName evidence="10">Lycopene cyclase domain-containing protein</fullName>
    </submittedName>
</protein>
<keyword evidence="13" id="KW-1185">Reference proteome</keyword>
<dbReference type="EMBL" id="PYAU01000001">
    <property type="protein sequence ID" value="PSL38389.1"/>
    <property type="molecule type" value="Genomic_DNA"/>
</dbReference>
<evidence type="ECO:0000313" key="12">
    <source>
        <dbReference type="Proteomes" id="UP000241203"/>
    </source>
</evidence>
<dbReference type="GO" id="GO:0016020">
    <property type="term" value="C:membrane"/>
    <property type="evidence" value="ECO:0007669"/>
    <property type="project" value="UniProtKB-SubCell"/>
</dbReference>
<name>A0A2P8GWP9_9MICO</name>
<sequence>MTYALLNLVFLVPAVALAVVATLRAADRRRFLRALGLTLVAVLILTAVFDNVMIGIGLVAYDPAHISGVFVGIAPIEDFSYAVFAAVVLPSLWSLLRPSRRRSRAHP</sequence>
<dbReference type="InterPro" id="IPR017825">
    <property type="entry name" value="Lycopene_cyclase_dom"/>
</dbReference>
<evidence type="ECO:0000256" key="5">
    <source>
        <dbReference type="ARBA" id="ARBA00022989"/>
    </source>
</evidence>
<evidence type="ECO:0000256" key="2">
    <source>
        <dbReference type="ARBA" id="ARBA00004829"/>
    </source>
</evidence>
<keyword evidence="4" id="KW-0125">Carotenoid biosynthesis</keyword>
<feature type="transmembrane region" description="Helical" evidence="8">
    <location>
        <begin position="79"/>
        <end position="96"/>
    </location>
</feature>
<dbReference type="EMBL" id="RZGY01000001">
    <property type="protein sequence ID" value="RUQ87083.1"/>
    <property type="molecule type" value="Genomic_DNA"/>
</dbReference>
<dbReference type="GO" id="GO:0045436">
    <property type="term" value="F:lycopene beta cyclase activity"/>
    <property type="evidence" value="ECO:0007669"/>
    <property type="project" value="UniProtKB-ARBA"/>
</dbReference>
<evidence type="ECO:0000256" key="7">
    <source>
        <dbReference type="ARBA" id="ARBA00023235"/>
    </source>
</evidence>
<comment type="caution">
    <text evidence="10">The sequence shown here is derived from an EMBL/GenBank/DDBJ whole genome shotgun (WGS) entry which is preliminary data.</text>
</comment>
<dbReference type="Proteomes" id="UP000241203">
    <property type="component" value="Unassembled WGS sequence"/>
</dbReference>
<comment type="subcellular location">
    <subcellularLocation>
        <location evidence="1">Membrane</location>
        <topology evidence="1">Multi-pass membrane protein</topology>
    </subcellularLocation>
</comment>
<accession>A0A2P8GWP9</accession>
<proteinExistence type="predicted"/>